<gene>
    <name evidence="1" type="ORF">S01H4_58007</name>
</gene>
<comment type="caution">
    <text evidence="1">The sequence shown here is derived from an EMBL/GenBank/DDBJ whole genome shotgun (WGS) entry which is preliminary data.</text>
</comment>
<organism evidence="1">
    <name type="scientific">marine sediment metagenome</name>
    <dbReference type="NCBI Taxonomy" id="412755"/>
    <lineage>
        <taxon>unclassified sequences</taxon>
        <taxon>metagenomes</taxon>
        <taxon>ecological metagenomes</taxon>
    </lineage>
</organism>
<reference evidence="1" key="1">
    <citation type="journal article" date="2014" name="Front. Microbiol.">
        <title>High frequency of phylogenetically diverse reductive dehalogenase-homologous genes in deep subseafloor sedimentary metagenomes.</title>
        <authorList>
            <person name="Kawai M."/>
            <person name="Futagami T."/>
            <person name="Toyoda A."/>
            <person name="Takaki Y."/>
            <person name="Nishi S."/>
            <person name="Hori S."/>
            <person name="Arai W."/>
            <person name="Tsubouchi T."/>
            <person name="Morono Y."/>
            <person name="Uchiyama I."/>
            <person name="Ito T."/>
            <person name="Fujiyama A."/>
            <person name="Inagaki F."/>
            <person name="Takami H."/>
        </authorList>
    </citation>
    <scope>NUCLEOTIDE SEQUENCE</scope>
    <source>
        <strain evidence="1">Expedition CK06-06</strain>
    </source>
</reference>
<dbReference type="EMBL" id="BART01033835">
    <property type="protein sequence ID" value="GAH11616.1"/>
    <property type="molecule type" value="Genomic_DNA"/>
</dbReference>
<sequence length="45" mass="4857">SGTATKEPAVQVDYIFPASGRYHIACKVQDDVGGEGLWTGYIEVK</sequence>
<proteinExistence type="predicted"/>
<evidence type="ECO:0000313" key="1">
    <source>
        <dbReference type="EMBL" id="GAH11616.1"/>
    </source>
</evidence>
<accession>X1CT36</accession>
<feature type="non-terminal residue" evidence="1">
    <location>
        <position position="1"/>
    </location>
</feature>
<protein>
    <submittedName>
        <fullName evidence="1">Uncharacterized protein</fullName>
    </submittedName>
</protein>
<name>X1CT36_9ZZZZ</name>
<dbReference type="AlphaFoldDB" id="X1CT36"/>